<dbReference type="AlphaFoldDB" id="A0AAN8JVT4"/>
<name>A0AAN8JVT4_PATCE</name>
<evidence type="ECO:0000313" key="2">
    <source>
        <dbReference type="Proteomes" id="UP001347796"/>
    </source>
</evidence>
<keyword evidence="2" id="KW-1185">Reference proteome</keyword>
<dbReference type="EMBL" id="JAZGQO010000006">
    <property type="protein sequence ID" value="KAK6186557.1"/>
    <property type="molecule type" value="Genomic_DNA"/>
</dbReference>
<gene>
    <name evidence="1" type="ORF">SNE40_008572</name>
</gene>
<accession>A0AAN8JVT4</accession>
<protein>
    <submittedName>
        <fullName evidence="1">Uncharacterized protein</fullName>
    </submittedName>
</protein>
<sequence length="114" mass="13298">MQMEKDASSTNTEILKSLDILTVIYWISASWKSVLDTTITKCFKRCGFELDIVDENDEDDEFNLPLSLLRMSKQVFDTDFISLPTIDSDMVTCDWSKSAKDLQCFILRDRRRKK</sequence>
<dbReference type="Proteomes" id="UP001347796">
    <property type="component" value="Unassembled WGS sequence"/>
</dbReference>
<reference evidence="1 2" key="1">
    <citation type="submission" date="2024-01" db="EMBL/GenBank/DDBJ databases">
        <title>The genome of the rayed Mediterranean limpet Patella caerulea (Linnaeus, 1758).</title>
        <authorList>
            <person name="Anh-Thu Weber A."/>
            <person name="Halstead-Nussloch G."/>
        </authorList>
    </citation>
    <scope>NUCLEOTIDE SEQUENCE [LARGE SCALE GENOMIC DNA]</scope>
    <source>
        <strain evidence="1">AATW-2023a</strain>
        <tissue evidence="1">Whole specimen</tissue>
    </source>
</reference>
<comment type="caution">
    <text evidence="1">The sequence shown here is derived from an EMBL/GenBank/DDBJ whole genome shotgun (WGS) entry which is preliminary data.</text>
</comment>
<organism evidence="1 2">
    <name type="scientific">Patella caerulea</name>
    <name type="common">Rayed Mediterranean limpet</name>
    <dbReference type="NCBI Taxonomy" id="87958"/>
    <lineage>
        <taxon>Eukaryota</taxon>
        <taxon>Metazoa</taxon>
        <taxon>Spiralia</taxon>
        <taxon>Lophotrochozoa</taxon>
        <taxon>Mollusca</taxon>
        <taxon>Gastropoda</taxon>
        <taxon>Patellogastropoda</taxon>
        <taxon>Patelloidea</taxon>
        <taxon>Patellidae</taxon>
        <taxon>Patella</taxon>
    </lineage>
</organism>
<evidence type="ECO:0000313" key="1">
    <source>
        <dbReference type="EMBL" id="KAK6186557.1"/>
    </source>
</evidence>
<proteinExistence type="predicted"/>